<name>A0A7Y0LGK9_9GAMM</name>
<evidence type="ECO:0000313" key="2">
    <source>
        <dbReference type="EMBL" id="NMP33286.1"/>
    </source>
</evidence>
<dbReference type="InterPro" id="IPR021104">
    <property type="entry name" value="KfrA_DNA-bd_N"/>
</dbReference>
<comment type="caution">
    <text evidence="2">The sequence shown here is derived from an EMBL/GenBank/DDBJ whole genome shotgun (WGS) entry which is preliminary data.</text>
</comment>
<evidence type="ECO:0000259" key="1">
    <source>
        <dbReference type="Pfam" id="PF11740"/>
    </source>
</evidence>
<keyword evidence="3" id="KW-1185">Reference proteome</keyword>
<gene>
    <name evidence="2" type="ORF">HII17_17165</name>
</gene>
<proteinExistence type="predicted"/>
<reference evidence="2 3" key="1">
    <citation type="submission" date="2020-04" db="EMBL/GenBank/DDBJ databases">
        <title>Thalassotalea sp. M1531, isolated from the surface of marine red alga.</title>
        <authorList>
            <person name="Pang L."/>
            <person name="Lu D.-C."/>
        </authorList>
    </citation>
    <scope>NUCLEOTIDE SEQUENCE [LARGE SCALE GENOMIC DNA]</scope>
    <source>
        <strain evidence="2 3">M1531</strain>
    </source>
</reference>
<evidence type="ECO:0000313" key="3">
    <source>
        <dbReference type="Proteomes" id="UP000568664"/>
    </source>
</evidence>
<feature type="domain" description="KfrA N-terminal DNA-binding" evidence="1">
    <location>
        <begin position="4"/>
        <end position="91"/>
    </location>
</feature>
<dbReference type="Proteomes" id="UP000568664">
    <property type="component" value="Unassembled WGS sequence"/>
</dbReference>
<dbReference type="EMBL" id="JABBXH010000007">
    <property type="protein sequence ID" value="NMP33286.1"/>
    <property type="molecule type" value="Genomic_DNA"/>
</dbReference>
<dbReference type="RefSeq" id="WP_169076605.1">
    <property type="nucleotide sequence ID" value="NZ_JABBXH010000007.1"/>
</dbReference>
<sequence length="102" mass="11257">MTIKDEILSIANQLANEGINPSVAKVKARLSESASLPTIINTLKSWQHQPENTEVKKPDTPIESEINVSELDVAITKALQPLKEEIAEIKQLLIAINEKLDC</sequence>
<accession>A0A7Y0LGK9</accession>
<organism evidence="2 3">
    <name type="scientific">Thalassotalea algicola</name>
    <dbReference type="NCBI Taxonomy" id="2716224"/>
    <lineage>
        <taxon>Bacteria</taxon>
        <taxon>Pseudomonadati</taxon>
        <taxon>Pseudomonadota</taxon>
        <taxon>Gammaproteobacteria</taxon>
        <taxon>Alteromonadales</taxon>
        <taxon>Colwelliaceae</taxon>
        <taxon>Thalassotalea</taxon>
    </lineage>
</organism>
<protein>
    <recommendedName>
        <fullName evidence="1">KfrA N-terminal DNA-binding domain-containing protein</fullName>
    </recommendedName>
</protein>
<dbReference type="AlphaFoldDB" id="A0A7Y0LGK9"/>
<dbReference type="Pfam" id="PF11740">
    <property type="entry name" value="KfrA_N"/>
    <property type="match status" value="1"/>
</dbReference>